<dbReference type="HOGENOM" id="CLU_1987728_0_0_2"/>
<organism evidence="1 2">
    <name type="scientific">Saccharolobus islandicus (strain Y.G.57.14 / Yellowstone #1)</name>
    <name type="common">Sulfolobus islandicus</name>
    <dbReference type="NCBI Taxonomy" id="439386"/>
    <lineage>
        <taxon>Archaea</taxon>
        <taxon>Thermoproteota</taxon>
        <taxon>Thermoprotei</taxon>
        <taxon>Sulfolobales</taxon>
        <taxon>Sulfolobaceae</taxon>
        <taxon>Saccharolobus</taxon>
    </lineage>
</organism>
<dbReference type="AlphaFoldDB" id="C3ND00"/>
<evidence type="ECO:0000313" key="1">
    <source>
        <dbReference type="EMBL" id="ACP45228.1"/>
    </source>
</evidence>
<evidence type="ECO:0000313" key="2">
    <source>
        <dbReference type="Proteomes" id="UP000002308"/>
    </source>
</evidence>
<reference evidence="1 2" key="1">
    <citation type="journal article" date="2009" name="Proc. Natl. Acad. Sci. U.S.A.">
        <title>Biogeography of the Sulfolobus islandicus pan-genome.</title>
        <authorList>
            <person name="Reno M.L."/>
            <person name="Held N.L."/>
            <person name="Fields C.J."/>
            <person name="Burke P.V."/>
            <person name="Whitaker R.J."/>
        </authorList>
    </citation>
    <scope>NUCLEOTIDE SEQUENCE [LARGE SCALE GENOMIC DNA]</scope>
    <source>
        <strain evidence="2">Y.G.57.14 / Yellowstone #1</strain>
    </source>
</reference>
<sequence length="125" mass="13740">MACTTSSTSQFKPFITFCITSPGFLGLVKNFIVLTSPTSESIMKSVKVPPISIATLHFTLHTHDISIKVFRGTYITSISYIGFPLYSIDVQSIDIFTRFLPPSSLTEIVLITFSIWSITCGCSST</sequence>
<dbReference type="KEGG" id="siy:YG5714_3051"/>
<gene>
    <name evidence="1" type="ordered locus">YG5714_3051</name>
</gene>
<dbReference type="Proteomes" id="UP000002308">
    <property type="component" value="Chromosome"/>
</dbReference>
<proteinExistence type="predicted"/>
<protein>
    <submittedName>
        <fullName evidence="1">Uncharacterized protein</fullName>
    </submittedName>
</protein>
<dbReference type="EMBL" id="CP001403">
    <property type="protein sequence ID" value="ACP45228.1"/>
    <property type="molecule type" value="Genomic_DNA"/>
</dbReference>
<name>C3ND00_SACI7</name>
<accession>C3ND00</accession>